<dbReference type="Pfam" id="PF00201">
    <property type="entry name" value="UDPGT"/>
    <property type="match status" value="1"/>
</dbReference>
<evidence type="ECO:0000256" key="5">
    <source>
        <dbReference type="ARBA" id="ARBA00047475"/>
    </source>
</evidence>
<comment type="similarity">
    <text evidence="1">Belongs to the UDP-glycosyltransferase family.</text>
</comment>
<organism evidence="8 9">
    <name type="scientific">Heterodera schachtii</name>
    <name type="common">Sugarbeet cyst nematode worm</name>
    <name type="synonym">Tylenchus schachtii</name>
    <dbReference type="NCBI Taxonomy" id="97005"/>
    <lineage>
        <taxon>Eukaryota</taxon>
        <taxon>Metazoa</taxon>
        <taxon>Ecdysozoa</taxon>
        <taxon>Nematoda</taxon>
        <taxon>Chromadorea</taxon>
        <taxon>Rhabditida</taxon>
        <taxon>Tylenchina</taxon>
        <taxon>Tylenchomorpha</taxon>
        <taxon>Tylenchoidea</taxon>
        <taxon>Heteroderidae</taxon>
        <taxon>Heteroderinae</taxon>
        <taxon>Heterodera</taxon>
    </lineage>
</organism>
<feature type="chain" id="PRO_5044887550" description="glucuronosyltransferase" evidence="7">
    <location>
        <begin position="21"/>
        <end position="339"/>
    </location>
</feature>
<evidence type="ECO:0000256" key="4">
    <source>
        <dbReference type="ARBA" id="ARBA00022679"/>
    </source>
</evidence>
<proteinExistence type="inferred from homology"/>
<dbReference type="AlphaFoldDB" id="A0ABD2HVW4"/>
<keyword evidence="4" id="KW-0808">Transferase</keyword>
<evidence type="ECO:0000256" key="7">
    <source>
        <dbReference type="SAM" id="SignalP"/>
    </source>
</evidence>
<dbReference type="InterPro" id="IPR050271">
    <property type="entry name" value="UDP-glycosyltransferase"/>
</dbReference>
<protein>
    <recommendedName>
        <fullName evidence="2">glucuronosyltransferase</fullName>
        <ecNumber evidence="2">2.4.1.17</ecNumber>
    </recommendedName>
</protein>
<gene>
    <name evidence="8" type="ORF">niasHS_015833</name>
</gene>
<evidence type="ECO:0000313" key="8">
    <source>
        <dbReference type="EMBL" id="KAL3071091.1"/>
    </source>
</evidence>
<dbReference type="PANTHER" id="PTHR48043:SF145">
    <property type="entry name" value="FI06409P-RELATED"/>
    <property type="match status" value="1"/>
</dbReference>
<evidence type="ECO:0000256" key="6">
    <source>
        <dbReference type="SAM" id="MobiDB-lite"/>
    </source>
</evidence>
<keyword evidence="3" id="KW-0328">Glycosyltransferase</keyword>
<comment type="caution">
    <text evidence="8">The sequence shown here is derived from an EMBL/GenBank/DDBJ whole genome shotgun (WGS) entry which is preliminary data.</text>
</comment>
<evidence type="ECO:0000256" key="1">
    <source>
        <dbReference type="ARBA" id="ARBA00009995"/>
    </source>
</evidence>
<dbReference type="EMBL" id="JBICCN010000400">
    <property type="protein sequence ID" value="KAL3071091.1"/>
    <property type="molecule type" value="Genomic_DNA"/>
</dbReference>
<keyword evidence="7" id="KW-0732">Signal</keyword>
<dbReference type="Proteomes" id="UP001620645">
    <property type="component" value="Unassembled WGS sequence"/>
</dbReference>
<dbReference type="EC" id="2.4.1.17" evidence="2"/>
<dbReference type="PANTHER" id="PTHR48043">
    <property type="entry name" value="EG:EG0003.4 PROTEIN-RELATED"/>
    <property type="match status" value="1"/>
</dbReference>
<dbReference type="Gene3D" id="3.40.50.2000">
    <property type="entry name" value="Glycogen Phosphorylase B"/>
    <property type="match status" value="1"/>
</dbReference>
<feature type="signal peptide" evidence="7">
    <location>
        <begin position="1"/>
        <end position="20"/>
    </location>
</feature>
<dbReference type="SUPFAM" id="SSF53756">
    <property type="entry name" value="UDP-Glycosyltransferase/glycogen phosphorylase"/>
    <property type="match status" value="1"/>
</dbReference>
<evidence type="ECO:0000313" key="9">
    <source>
        <dbReference type="Proteomes" id="UP001620645"/>
    </source>
</evidence>
<evidence type="ECO:0000256" key="3">
    <source>
        <dbReference type="ARBA" id="ARBA00022676"/>
    </source>
</evidence>
<feature type="region of interest" description="Disordered" evidence="6">
    <location>
        <begin position="250"/>
        <end position="271"/>
    </location>
</feature>
<sequence length="339" mass="38013">MLFFARLFFLLFFFFATTNGTIKTAKAQSAPGKKKLKILVYSVVPAHSHMQFMGAIADSLAEAGHEVHFIKTISDELRWSTEAESNETKLSTKVYRVVLKSRGAPVATSDVLYPFSGDNAWPMLNAWDNRFEFTETFAEIAFRRELLDELAKERYDVAIYELFDLCGAAIFERIGVRTKLATLTMPMQQISAAHFGIPTFASFVPNLHINPVQRKCCSPSQQQRCRFTVLPVKEGTDLSKMAQNRQIKFINSDSDSSSSDEEASSLSSSSATTTITTTTSIKFNRQRLSSILRNAKKFEMPKNAAFCAGRVVHFADSCGQPLASFRLIPSWREDSISME</sequence>
<name>A0ABD2HVW4_HETSC</name>
<reference evidence="8 9" key="1">
    <citation type="submission" date="2024-10" db="EMBL/GenBank/DDBJ databases">
        <authorList>
            <person name="Kim D."/>
        </authorList>
    </citation>
    <scope>NUCLEOTIDE SEQUENCE [LARGE SCALE GENOMIC DNA]</scope>
    <source>
        <strain evidence="8">Taebaek</strain>
    </source>
</reference>
<dbReference type="InterPro" id="IPR002213">
    <property type="entry name" value="UDP_glucos_trans"/>
</dbReference>
<comment type="catalytic activity">
    <reaction evidence="5">
        <text>glucuronate acceptor + UDP-alpha-D-glucuronate = acceptor beta-D-glucuronoside + UDP + H(+)</text>
        <dbReference type="Rhea" id="RHEA:21032"/>
        <dbReference type="ChEBI" id="CHEBI:15378"/>
        <dbReference type="ChEBI" id="CHEBI:58052"/>
        <dbReference type="ChEBI" id="CHEBI:58223"/>
        <dbReference type="ChEBI" id="CHEBI:132367"/>
        <dbReference type="ChEBI" id="CHEBI:132368"/>
        <dbReference type="EC" id="2.4.1.17"/>
    </reaction>
</comment>
<keyword evidence="9" id="KW-1185">Reference proteome</keyword>
<dbReference type="GO" id="GO:0015020">
    <property type="term" value="F:glucuronosyltransferase activity"/>
    <property type="evidence" value="ECO:0007669"/>
    <property type="project" value="UniProtKB-EC"/>
</dbReference>
<accession>A0ABD2HVW4</accession>
<evidence type="ECO:0000256" key="2">
    <source>
        <dbReference type="ARBA" id="ARBA00012544"/>
    </source>
</evidence>